<keyword evidence="2" id="KW-0998">Cell outer membrane</keyword>
<proteinExistence type="inferred from homology"/>
<dbReference type="PROSITE" id="PS52016">
    <property type="entry name" value="TONB_DEPENDENT_REC_3"/>
    <property type="match status" value="1"/>
</dbReference>
<evidence type="ECO:0000256" key="3">
    <source>
        <dbReference type="SAM" id="Coils"/>
    </source>
</evidence>
<dbReference type="NCBIfam" id="TIGR04057">
    <property type="entry name" value="SusC_RagA_signa"/>
    <property type="match status" value="1"/>
</dbReference>
<evidence type="ECO:0000313" key="5">
    <source>
        <dbReference type="EMBL" id="RGN94907.1"/>
    </source>
</evidence>
<dbReference type="PANTHER" id="PTHR30069:SF29">
    <property type="entry name" value="HEMOGLOBIN AND HEMOGLOBIN-HAPTOGLOBIN-BINDING PROTEIN 1-RELATED"/>
    <property type="match status" value="1"/>
</dbReference>
<dbReference type="GO" id="GO:0009279">
    <property type="term" value="C:cell outer membrane"/>
    <property type="evidence" value="ECO:0007669"/>
    <property type="project" value="UniProtKB-SubCell"/>
</dbReference>
<dbReference type="SUPFAM" id="SSF49464">
    <property type="entry name" value="Carboxypeptidase regulatory domain-like"/>
    <property type="match status" value="1"/>
</dbReference>
<feature type="coiled-coil region" evidence="3">
    <location>
        <begin position="953"/>
        <end position="980"/>
    </location>
</feature>
<evidence type="ECO:0000256" key="1">
    <source>
        <dbReference type="ARBA" id="ARBA00022729"/>
    </source>
</evidence>
<evidence type="ECO:0000256" key="2">
    <source>
        <dbReference type="PROSITE-ProRule" id="PRU01360"/>
    </source>
</evidence>
<feature type="domain" description="TonB-dependent receptor plug" evidence="4">
    <location>
        <begin position="128"/>
        <end position="231"/>
    </location>
</feature>
<dbReference type="SUPFAM" id="SSF56935">
    <property type="entry name" value="Porins"/>
    <property type="match status" value="1"/>
</dbReference>
<dbReference type="PANTHER" id="PTHR30069">
    <property type="entry name" value="TONB-DEPENDENT OUTER MEMBRANE RECEPTOR"/>
    <property type="match status" value="1"/>
</dbReference>
<organism evidence="5 6">
    <name type="scientific">Bacteroides uniformis</name>
    <dbReference type="NCBI Taxonomy" id="820"/>
    <lineage>
        <taxon>Bacteria</taxon>
        <taxon>Pseudomonadati</taxon>
        <taxon>Bacteroidota</taxon>
        <taxon>Bacteroidia</taxon>
        <taxon>Bacteroidales</taxon>
        <taxon>Bacteroidaceae</taxon>
        <taxon>Bacteroides</taxon>
    </lineage>
</organism>
<dbReference type="Pfam" id="PF07715">
    <property type="entry name" value="Plug"/>
    <property type="match status" value="1"/>
</dbReference>
<dbReference type="InterPro" id="IPR023996">
    <property type="entry name" value="TonB-dep_OMP_SusC/RagA"/>
</dbReference>
<keyword evidence="3" id="KW-0175">Coiled coil</keyword>
<comment type="caution">
    <text evidence="5">The sequence shown here is derived from an EMBL/GenBank/DDBJ whole genome shotgun (WGS) entry which is preliminary data.</text>
</comment>
<dbReference type="InterPro" id="IPR023997">
    <property type="entry name" value="TonB-dep_OMP_SusC/RagA_CS"/>
</dbReference>
<evidence type="ECO:0000259" key="4">
    <source>
        <dbReference type="Pfam" id="PF07715"/>
    </source>
</evidence>
<dbReference type="PROSITE" id="PS00018">
    <property type="entry name" value="EF_HAND_1"/>
    <property type="match status" value="1"/>
</dbReference>
<comment type="similarity">
    <text evidence="2">Belongs to the TonB-dependent receptor family.</text>
</comment>
<dbReference type="Pfam" id="PF13715">
    <property type="entry name" value="CarbopepD_reg_2"/>
    <property type="match status" value="1"/>
</dbReference>
<keyword evidence="2" id="KW-0812">Transmembrane</keyword>
<keyword evidence="2" id="KW-1134">Transmembrane beta strand</keyword>
<keyword evidence="2" id="KW-0813">Transport</keyword>
<dbReference type="EMBL" id="QSVA01000005">
    <property type="protein sequence ID" value="RGN94907.1"/>
    <property type="molecule type" value="Genomic_DNA"/>
</dbReference>
<dbReference type="InterPro" id="IPR037066">
    <property type="entry name" value="Plug_dom_sf"/>
</dbReference>
<dbReference type="NCBIfam" id="TIGR04056">
    <property type="entry name" value="OMP_RagA_SusC"/>
    <property type="match status" value="1"/>
</dbReference>
<dbReference type="GO" id="GO:0044718">
    <property type="term" value="P:siderophore transmembrane transport"/>
    <property type="evidence" value="ECO:0007669"/>
    <property type="project" value="TreeGrafter"/>
</dbReference>
<dbReference type="InterPro" id="IPR039426">
    <property type="entry name" value="TonB-dep_rcpt-like"/>
</dbReference>
<dbReference type="InterPro" id="IPR012910">
    <property type="entry name" value="Plug_dom"/>
</dbReference>
<gene>
    <name evidence="5" type="ORF">DXB37_06950</name>
</gene>
<dbReference type="AlphaFoldDB" id="A0A3E5F1A4"/>
<evidence type="ECO:0000313" key="6">
    <source>
        <dbReference type="Proteomes" id="UP000260759"/>
    </source>
</evidence>
<keyword evidence="1" id="KW-0732">Signal</keyword>
<dbReference type="GO" id="GO:0015344">
    <property type="term" value="F:siderophore uptake transmembrane transporter activity"/>
    <property type="evidence" value="ECO:0007669"/>
    <property type="project" value="TreeGrafter"/>
</dbReference>
<dbReference type="InterPro" id="IPR018247">
    <property type="entry name" value="EF_Hand_1_Ca_BS"/>
</dbReference>
<reference evidence="5 6" key="1">
    <citation type="submission" date="2018-08" db="EMBL/GenBank/DDBJ databases">
        <title>A genome reference for cultivated species of the human gut microbiota.</title>
        <authorList>
            <person name="Zou Y."/>
            <person name="Xue W."/>
            <person name="Luo G."/>
        </authorList>
    </citation>
    <scope>NUCLEOTIDE SEQUENCE [LARGE SCALE GENOMIC DNA]</scope>
    <source>
        <strain evidence="5 6">OM03-4</strain>
    </source>
</reference>
<dbReference type="InterPro" id="IPR008969">
    <property type="entry name" value="CarboxyPept-like_regulatory"/>
</dbReference>
<dbReference type="Gene3D" id="2.170.130.10">
    <property type="entry name" value="TonB-dependent receptor, plug domain"/>
    <property type="match status" value="1"/>
</dbReference>
<accession>A0A3E5F1A4</accession>
<dbReference type="Proteomes" id="UP000260759">
    <property type="component" value="Unassembled WGS sequence"/>
</dbReference>
<name>A0A3E5F1A4_BACUN</name>
<dbReference type="RefSeq" id="WP_117600098.1">
    <property type="nucleotide sequence ID" value="NZ_QSVA01000005.1"/>
</dbReference>
<protein>
    <submittedName>
        <fullName evidence="5">TonB-dependent receptor</fullName>
    </submittedName>
</protein>
<keyword evidence="2" id="KW-0472">Membrane</keyword>
<comment type="subcellular location">
    <subcellularLocation>
        <location evidence="2">Cell outer membrane</location>
        <topology evidence="2">Multi-pass membrane protein</topology>
    </subcellularLocation>
</comment>
<sequence>MGKENFIASFSQKKAMGLILLVMLLFMAPAFGQSGLYAQVKASGVVTDELGEPIIGCLVKIKGAAEGAVTNVDGQFSVNAPKSAVLVFSMVGLKNQELPARPDMKVVMKDDNVLLDDVVVVGYATQKKASLTGAISSINNEEILTTKTPSLAVALTGKVPGLRIRQNNGMPGGFDTKIDIRGMGTPMIVIDGVVRNETTEFQKLNPEDIESITVLKDASAAIYGINSSNGAIIVTTKTGKKGPIKFFLNTNWGFSKPTTHTEMLNSAQYWEIRNENEVNSGRSPYFSSREELLKAQALPTVNWYDEVFKPSAFQQAYNFGIEGGGEKISSYTNIGYMTDNGLLRSGDIGYHKYSLRNGTQYQINENLKVNLNLSGYTDIRKQPGTWDDAFYYLNKAAHGIIPSETVYANNNPLYFNRPRSLNDNPVQFAQREQVGYSEWRDQFFQGMLSITYDIPKIKGLSLKAQASFDSKTTVKTKVQKKTTSYLYSASDDKYEPFTMFNDPSIEEENWLTQRFNFQGSVNYKNTFAKVHNVSAVAVFETRQEKSRYLGAKRYYDGDFFTTDNIDRAPEAKMVGRGNTGEMSFVSIVGRFNYDYKSKYLIEFAFRQDGSYRYHPDQRWGFFPVVSGGWRLSEEPFISENFPFITNLKIRGSWGRSGEDAGAPFQYIPAYTAYNGYVLGGGSYTNGYASSGLVNSYLTWVTTEMTDIGIDVSLWNGLLDFSADIYRRDRDGLLARRLQALTNTFGATLPEENLNSDRTEGFEMTIGHRNRVGEVSYGVSANMNFSRSMTTYQEQAPFRSSWDRWKNGSVDRYHGIGWGYQLDGRYTSYEQIRNNPYMETGAYGNTKTLPGDYKHLDVNGDGIINGNDMMPIFWTGDPKMTFGISMDAEWKGFDINMLWAGACKYTAKYNEILGNVLALDASNSPAMYYDRWHLEDVYNPDSEWIPGRFPATRKDDADNGANRLETEIQRVNASYLRLKNIEVGYTIPTKYLKRFGLSKVRAYVNMTNPFVFCNKDLKEFDPEISDGNGFAYPLQKSYNFGLNINF</sequence>
<keyword evidence="5" id="KW-0675">Receptor</keyword>